<protein>
    <recommendedName>
        <fullName evidence="4">Nitrogen fixation protein FixH</fullName>
    </recommendedName>
</protein>
<sequence length="158" mass="18414">MHGYRYKIYLILFFLFFLFTDTALIYIANNTYNTKIVLDTSKKNYATTNSKNTAGDSILSEEFELVVESVEEKPDTYTISIKTSVRSGLLMVRVIDMQNKKDVQTFELCTSPYRIEMKLPLQSRWMIKVHTKDELEVEHFAGYRLVIDNGGYKLVQIN</sequence>
<reference evidence="2 3" key="1">
    <citation type="submission" date="2022-11" db="EMBL/GenBank/DDBJ databases">
        <title>Host association and intracellularity evolved multiple times independently in the Rickettsiales.</title>
        <authorList>
            <person name="Castelli M."/>
            <person name="Nardi T."/>
            <person name="Gammuto L."/>
            <person name="Bellinzona G."/>
            <person name="Sabaneyeva E."/>
            <person name="Potekhin A."/>
            <person name="Serra V."/>
            <person name="Petroni G."/>
            <person name="Sassera D."/>
        </authorList>
    </citation>
    <scope>NUCLEOTIDE SEQUENCE [LARGE SCALE GENOMIC DNA]</scope>
    <source>
        <strain evidence="2 3">NDG2</strain>
    </source>
</reference>
<gene>
    <name evidence="2" type="ORF">Bandiella_00688</name>
</gene>
<proteinExistence type="predicted"/>
<evidence type="ECO:0000313" key="2">
    <source>
        <dbReference type="EMBL" id="WPX96572.1"/>
    </source>
</evidence>
<evidence type="ECO:0000313" key="3">
    <source>
        <dbReference type="Proteomes" id="UP001327219"/>
    </source>
</evidence>
<keyword evidence="1" id="KW-1133">Transmembrane helix</keyword>
<accession>A0ABZ0UM36</accession>
<dbReference type="Proteomes" id="UP001327219">
    <property type="component" value="Chromosome"/>
</dbReference>
<name>A0ABZ0UM36_9RICK</name>
<keyword evidence="1" id="KW-0812">Transmembrane</keyword>
<evidence type="ECO:0000256" key="1">
    <source>
        <dbReference type="SAM" id="Phobius"/>
    </source>
</evidence>
<keyword evidence="1" id="KW-0472">Membrane</keyword>
<dbReference type="EMBL" id="CP110820">
    <property type="protein sequence ID" value="WPX96572.1"/>
    <property type="molecule type" value="Genomic_DNA"/>
</dbReference>
<organism evidence="2 3">
    <name type="scientific">Candidatus Bandiella euplotis</name>
    <dbReference type="NCBI Taxonomy" id="1664265"/>
    <lineage>
        <taxon>Bacteria</taxon>
        <taxon>Pseudomonadati</taxon>
        <taxon>Pseudomonadota</taxon>
        <taxon>Alphaproteobacteria</taxon>
        <taxon>Rickettsiales</taxon>
        <taxon>Candidatus Midichloriaceae</taxon>
        <taxon>Candidatus Bandiella</taxon>
    </lineage>
</organism>
<evidence type="ECO:0008006" key="4">
    <source>
        <dbReference type="Google" id="ProtNLM"/>
    </source>
</evidence>
<keyword evidence="3" id="KW-1185">Reference proteome</keyword>
<feature type="transmembrane region" description="Helical" evidence="1">
    <location>
        <begin position="6"/>
        <end position="28"/>
    </location>
</feature>